<dbReference type="PROSITE" id="PS01031">
    <property type="entry name" value="SHSP"/>
    <property type="match status" value="1"/>
</dbReference>
<organism evidence="5 6">
    <name type="scientific">Chitinophaga niabensis</name>
    <dbReference type="NCBI Taxonomy" id="536979"/>
    <lineage>
        <taxon>Bacteria</taxon>
        <taxon>Pseudomonadati</taxon>
        <taxon>Bacteroidota</taxon>
        <taxon>Chitinophagia</taxon>
        <taxon>Chitinophagales</taxon>
        <taxon>Chitinophagaceae</taxon>
        <taxon>Chitinophaga</taxon>
    </lineage>
</organism>
<keyword evidence="6" id="KW-1185">Reference proteome</keyword>
<evidence type="ECO:0000256" key="3">
    <source>
        <dbReference type="SAM" id="MobiDB-lite"/>
    </source>
</evidence>
<comment type="similarity">
    <text evidence="1 2">Belongs to the small heat shock protein (HSP20) family.</text>
</comment>
<dbReference type="PANTHER" id="PTHR11527">
    <property type="entry name" value="HEAT-SHOCK PROTEIN 20 FAMILY MEMBER"/>
    <property type="match status" value="1"/>
</dbReference>
<dbReference type="STRING" id="536979.SAMN04488055_0175"/>
<evidence type="ECO:0000313" key="6">
    <source>
        <dbReference type="Proteomes" id="UP000185003"/>
    </source>
</evidence>
<name>A0A1N6D2Y5_9BACT</name>
<feature type="region of interest" description="Disordered" evidence="3">
    <location>
        <begin position="76"/>
        <end position="96"/>
    </location>
</feature>
<evidence type="ECO:0000256" key="2">
    <source>
        <dbReference type="RuleBase" id="RU003616"/>
    </source>
</evidence>
<evidence type="ECO:0000259" key="4">
    <source>
        <dbReference type="PROSITE" id="PS01031"/>
    </source>
</evidence>
<dbReference type="SUPFAM" id="SSF49764">
    <property type="entry name" value="HSP20-like chaperones"/>
    <property type="match status" value="1"/>
</dbReference>
<dbReference type="RefSeq" id="WP_074237293.1">
    <property type="nucleotide sequence ID" value="NZ_FSRA01000001.1"/>
</dbReference>
<evidence type="ECO:0000313" key="5">
    <source>
        <dbReference type="EMBL" id="SIN65145.1"/>
    </source>
</evidence>
<feature type="domain" description="SHSP" evidence="4">
    <location>
        <begin position="32"/>
        <end position="146"/>
    </location>
</feature>
<dbReference type="EMBL" id="FSRA01000001">
    <property type="protein sequence ID" value="SIN65145.1"/>
    <property type="molecule type" value="Genomic_DNA"/>
</dbReference>
<evidence type="ECO:0000256" key="1">
    <source>
        <dbReference type="PROSITE-ProRule" id="PRU00285"/>
    </source>
</evidence>
<dbReference type="Pfam" id="PF00011">
    <property type="entry name" value="HSP20"/>
    <property type="match status" value="1"/>
</dbReference>
<dbReference type="InterPro" id="IPR031107">
    <property type="entry name" value="Small_HSP"/>
</dbReference>
<dbReference type="InterPro" id="IPR002068">
    <property type="entry name" value="A-crystallin/Hsp20_dom"/>
</dbReference>
<reference evidence="5 6" key="1">
    <citation type="submission" date="2016-11" db="EMBL/GenBank/DDBJ databases">
        <authorList>
            <person name="Jaros S."/>
            <person name="Januszkiewicz K."/>
            <person name="Wedrychowicz H."/>
        </authorList>
    </citation>
    <scope>NUCLEOTIDE SEQUENCE [LARGE SCALE GENOMIC DNA]</scope>
    <source>
        <strain evidence="5 6">DSM 24787</strain>
    </source>
</reference>
<gene>
    <name evidence="5" type="ORF">SAMN04488055_0175</name>
</gene>
<dbReference type="AlphaFoldDB" id="A0A1N6D2Y5"/>
<dbReference type="CDD" id="cd06464">
    <property type="entry name" value="ACD_sHsps-like"/>
    <property type="match status" value="1"/>
</dbReference>
<keyword evidence="5" id="KW-0346">Stress response</keyword>
<dbReference type="InterPro" id="IPR008978">
    <property type="entry name" value="HSP20-like_chaperone"/>
</dbReference>
<accession>A0A1N6D2Y5</accession>
<protein>
    <submittedName>
        <fullName evidence="5">Heat shock protein Hsp20</fullName>
    </submittedName>
</protein>
<dbReference type="OrthoDB" id="9814487at2"/>
<dbReference type="Proteomes" id="UP000185003">
    <property type="component" value="Unassembled WGS sequence"/>
</dbReference>
<dbReference type="Gene3D" id="2.60.40.790">
    <property type="match status" value="1"/>
</dbReference>
<sequence>MKNLERTDKGLKAYDPWRDFFNLESFFPFENGRQSKSLPAVNISEDDKQYSVDVIAPGFKKEDFKIKVDDDVLSINAESKQESSENGNNKQYSRREYSYSSFTRTFRLPDNTKDDAISASYADGVLKLSIPKSEAQTKATKEIAIN</sequence>
<proteinExistence type="inferred from homology"/>